<evidence type="ECO:0000313" key="2">
    <source>
        <dbReference type="Proteomes" id="UP000663868"/>
    </source>
</evidence>
<dbReference type="EMBL" id="CAJOBB010000298">
    <property type="protein sequence ID" value="CAF3643348.1"/>
    <property type="molecule type" value="Genomic_DNA"/>
</dbReference>
<dbReference type="GO" id="GO:0016020">
    <property type="term" value="C:membrane"/>
    <property type="evidence" value="ECO:0007669"/>
    <property type="project" value="GOC"/>
</dbReference>
<comment type="caution">
    <text evidence="1">The sequence shown here is derived from an EMBL/GenBank/DDBJ whole genome shotgun (WGS) entry which is preliminary data.</text>
</comment>
<organism evidence="1 2">
    <name type="scientific">Adineta steineri</name>
    <dbReference type="NCBI Taxonomy" id="433720"/>
    <lineage>
        <taxon>Eukaryota</taxon>
        <taxon>Metazoa</taxon>
        <taxon>Spiralia</taxon>
        <taxon>Gnathifera</taxon>
        <taxon>Rotifera</taxon>
        <taxon>Eurotatoria</taxon>
        <taxon>Bdelloidea</taxon>
        <taxon>Adinetida</taxon>
        <taxon>Adinetidae</taxon>
        <taxon>Adineta</taxon>
    </lineage>
</organism>
<dbReference type="GO" id="GO:0006506">
    <property type="term" value="P:GPI anchor biosynthetic process"/>
    <property type="evidence" value="ECO:0007669"/>
    <property type="project" value="TreeGrafter"/>
</dbReference>
<dbReference type="GO" id="GO:0005783">
    <property type="term" value="C:endoplasmic reticulum"/>
    <property type="evidence" value="ECO:0007669"/>
    <property type="project" value="TreeGrafter"/>
</dbReference>
<evidence type="ECO:0000313" key="1">
    <source>
        <dbReference type="EMBL" id="CAF3643348.1"/>
    </source>
</evidence>
<dbReference type="Proteomes" id="UP000663868">
    <property type="component" value="Unassembled WGS sequence"/>
</dbReference>
<proteinExistence type="predicted"/>
<dbReference type="AlphaFoldDB" id="A0A818R2X8"/>
<dbReference type="Gene3D" id="3.60.10.10">
    <property type="entry name" value="Endonuclease/exonuclease/phosphatase"/>
    <property type="match status" value="1"/>
</dbReference>
<reference evidence="1" key="1">
    <citation type="submission" date="2021-02" db="EMBL/GenBank/DDBJ databases">
        <authorList>
            <person name="Nowell W R."/>
        </authorList>
    </citation>
    <scope>NUCLEOTIDE SEQUENCE</scope>
</reference>
<dbReference type="SUPFAM" id="SSF56219">
    <property type="entry name" value="DNase I-like"/>
    <property type="match status" value="1"/>
</dbReference>
<name>A0A818R2X8_9BILA</name>
<dbReference type="InterPro" id="IPR051916">
    <property type="entry name" value="GPI-anchor_lipid_remodeler"/>
</dbReference>
<dbReference type="PANTHER" id="PTHR14859">
    <property type="entry name" value="CALCOFLUOR WHITE HYPERSENSITIVE PROTEIN PRECURSOR"/>
    <property type="match status" value="1"/>
</dbReference>
<accession>A0A818R2X8</accession>
<sequence>MASQTAIPKTFRLVTINVHSFNSAVGHNNNVNELVSILKPLDLDLLAVEEYHGNGIASRYPIINASTRPIDFRCSGGKRSILQFGLDGDHPFVINRLFAVTHLDHLDEDDRLAQIQYFKPHKQNIDILIGDMNALTRDDYSDDYYTNIVAGKRETYGWEKPRFDLTRLITQEWHYQDALKLLHPTLKDEQLVTCAYGTRIDYIYLRPCRDDQWKLSKCSIINTQPATDHNAIFAEFENY</sequence>
<evidence type="ECO:0008006" key="3">
    <source>
        <dbReference type="Google" id="ProtNLM"/>
    </source>
</evidence>
<dbReference type="PANTHER" id="PTHR14859:SF0">
    <property type="entry name" value="ENDONUCLEASE_EXONUCLEASE_PHOSPHATASE FAMILY PROTEIN, EXPRESSED"/>
    <property type="match status" value="1"/>
</dbReference>
<protein>
    <recommendedName>
        <fullName evidence="3">Endonuclease/exonuclease/phosphatase domain-containing protein</fullName>
    </recommendedName>
</protein>
<gene>
    <name evidence="1" type="ORF">KXQ929_LOCUS7327</name>
</gene>
<dbReference type="InterPro" id="IPR036691">
    <property type="entry name" value="Endo/exonu/phosph_ase_sf"/>
</dbReference>